<accession>A0A0L0W8L4</accession>
<keyword evidence="2" id="KW-1185">Reference proteome</keyword>
<dbReference type="RefSeq" id="WP_050355816.1">
    <property type="nucleotide sequence ID" value="NZ_LGSS01000011.1"/>
</dbReference>
<dbReference type="EMBL" id="LGSS01000011">
    <property type="protein sequence ID" value="KNF07908.1"/>
    <property type="molecule type" value="Genomic_DNA"/>
</dbReference>
<proteinExistence type="predicted"/>
<dbReference type="OrthoDB" id="1954502at2"/>
<dbReference type="Proteomes" id="UP000037267">
    <property type="component" value="Unassembled WGS sequence"/>
</dbReference>
<sequence>MNSILNQFVKYIELDEEKRILISLQNHFESYLQDKNTKAMIKEVCQSILKDDFVQLEIGKNICRVTVKEGTEEKNVEIVKNELLKNFQMAMSFLSQMKNNKK</sequence>
<name>A0A0L0W8L4_GOTPU</name>
<comment type="caution">
    <text evidence="1">The sequence shown here is derived from an EMBL/GenBank/DDBJ whole genome shotgun (WGS) entry which is preliminary data.</text>
</comment>
<protein>
    <submittedName>
        <fullName evidence="1">Uncharacterized protein</fullName>
    </submittedName>
</protein>
<organism evidence="1 2">
    <name type="scientific">Gottschalkia purinilytica</name>
    <name type="common">Clostridium purinilyticum</name>
    <dbReference type="NCBI Taxonomy" id="1503"/>
    <lineage>
        <taxon>Bacteria</taxon>
        <taxon>Bacillati</taxon>
        <taxon>Bacillota</taxon>
        <taxon>Tissierellia</taxon>
        <taxon>Tissierellales</taxon>
        <taxon>Gottschalkiaceae</taxon>
        <taxon>Gottschalkia</taxon>
    </lineage>
</organism>
<gene>
    <name evidence="1" type="ORF">CLPU_11c00770</name>
</gene>
<dbReference type="AlphaFoldDB" id="A0A0L0W8L4"/>
<evidence type="ECO:0000313" key="1">
    <source>
        <dbReference type="EMBL" id="KNF07908.1"/>
    </source>
</evidence>
<reference evidence="2" key="1">
    <citation type="submission" date="2015-07" db="EMBL/GenBank/DDBJ databases">
        <title>Draft genome sequence of the purine-degrading Gottschalkia purinilyticum DSM 1384 (formerly Clostridium purinilyticum).</title>
        <authorList>
            <person name="Poehlein A."/>
            <person name="Schiel-Bengelsdorf B."/>
            <person name="Bengelsdorf F.R."/>
            <person name="Daniel R."/>
            <person name="Duerre P."/>
        </authorList>
    </citation>
    <scope>NUCLEOTIDE SEQUENCE [LARGE SCALE GENOMIC DNA]</scope>
    <source>
        <strain evidence="2">DSM 1384</strain>
    </source>
</reference>
<evidence type="ECO:0000313" key="2">
    <source>
        <dbReference type="Proteomes" id="UP000037267"/>
    </source>
</evidence>